<feature type="transmembrane region" description="Helical" evidence="2">
    <location>
        <begin position="39"/>
        <end position="60"/>
    </location>
</feature>
<feature type="non-terminal residue" evidence="3">
    <location>
        <position position="1"/>
    </location>
</feature>
<dbReference type="EMBL" id="JANBPK010000964">
    <property type="protein sequence ID" value="KAJ2927729.1"/>
    <property type="molecule type" value="Genomic_DNA"/>
</dbReference>
<evidence type="ECO:0000313" key="4">
    <source>
        <dbReference type="Proteomes" id="UP001140091"/>
    </source>
</evidence>
<feature type="compositionally biased region" description="Polar residues" evidence="1">
    <location>
        <begin position="325"/>
        <end position="349"/>
    </location>
</feature>
<gene>
    <name evidence="3" type="ORF">H1R20_g9367</name>
</gene>
<keyword evidence="2" id="KW-0812">Transmembrane</keyword>
<organism evidence="3 4">
    <name type="scientific">Candolleomyces eurysporus</name>
    <dbReference type="NCBI Taxonomy" id="2828524"/>
    <lineage>
        <taxon>Eukaryota</taxon>
        <taxon>Fungi</taxon>
        <taxon>Dikarya</taxon>
        <taxon>Basidiomycota</taxon>
        <taxon>Agaricomycotina</taxon>
        <taxon>Agaricomycetes</taxon>
        <taxon>Agaricomycetidae</taxon>
        <taxon>Agaricales</taxon>
        <taxon>Agaricineae</taxon>
        <taxon>Psathyrellaceae</taxon>
        <taxon>Candolleomyces</taxon>
    </lineage>
</organism>
<feature type="region of interest" description="Disordered" evidence="1">
    <location>
        <begin position="212"/>
        <end position="246"/>
    </location>
</feature>
<protein>
    <submittedName>
        <fullName evidence="3">Uncharacterized protein</fullName>
    </submittedName>
</protein>
<dbReference type="AlphaFoldDB" id="A0A9W8MGI3"/>
<dbReference type="OrthoDB" id="3083468at2759"/>
<proteinExistence type="predicted"/>
<accession>A0A9W8MGI3</accession>
<name>A0A9W8MGI3_9AGAR</name>
<feature type="region of interest" description="Disordered" evidence="1">
    <location>
        <begin position="319"/>
        <end position="368"/>
    </location>
</feature>
<feature type="compositionally biased region" description="Basic and acidic residues" evidence="1">
    <location>
        <begin position="212"/>
        <end position="222"/>
    </location>
</feature>
<evidence type="ECO:0000313" key="3">
    <source>
        <dbReference type="EMBL" id="KAJ2927729.1"/>
    </source>
</evidence>
<dbReference type="Proteomes" id="UP001140091">
    <property type="component" value="Unassembled WGS sequence"/>
</dbReference>
<keyword evidence="4" id="KW-1185">Reference proteome</keyword>
<keyword evidence="2" id="KW-1133">Transmembrane helix</keyword>
<reference evidence="3" key="1">
    <citation type="submission" date="2022-06" db="EMBL/GenBank/DDBJ databases">
        <title>Genome Sequence of Candolleomyces eurysporus.</title>
        <authorList>
            <person name="Buettner E."/>
        </authorList>
    </citation>
    <scope>NUCLEOTIDE SEQUENCE</scope>
    <source>
        <strain evidence="3">VTCC 930004</strain>
    </source>
</reference>
<comment type="caution">
    <text evidence="3">The sequence shown here is derived from an EMBL/GenBank/DDBJ whole genome shotgun (WGS) entry which is preliminary data.</text>
</comment>
<sequence>MSNSGSSSISPDDIHWADGTAWTSNSNSVPAEKDAPGTVGLIAGVCVGIIALLAILLSVAKFIRSRDRRGTAYYKATLPQRRTQSSVLPIHNTRSVRTVRRQSTDLAQGLPTYDGSQTDQLVTAFDLVSSVSHTEIRLGRSPNEDTLPIEAEFGDITGLTLTQRMQRTQAMVNQLSSLTSAAPSGGYGEHSLEMMKIIQLRRGIAALMEVDHQSGADSRTQDSDSPLASREPGAVAPDTHHPSPSTLHHRMLQIQQLLSQIDDLVSMGSSSEETQNKIQELRAHIALLMDSNIEPIESRSSPGSSGLTPVPVTLSFPEPVHFASPGQSGNSPQGTSGRLSNLPVTSAGLQLTGGGEGSNGRRDGGNAAVVIQDEPPSYQAVVGTSEDGRAVQAAASPP</sequence>
<evidence type="ECO:0000256" key="2">
    <source>
        <dbReference type="SAM" id="Phobius"/>
    </source>
</evidence>
<keyword evidence="2" id="KW-0472">Membrane</keyword>
<evidence type="ECO:0000256" key="1">
    <source>
        <dbReference type="SAM" id="MobiDB-lite"/>
    </source>
</evidence>